<protein>
    <submittedName>
        <fullName evidence="2">Uncharacterized protein</fullName>
    </submittedName>
</protein>
<proteinExistence type="predicted"/>
<dbReference type="OrthoDB" id="3799720at2759"/>
<sequence>MDSFKALAIFAFCTSVNAAALPQSLPLSTATGTAATVGPAAASGAAGVAISKPILPAAPAVALPGGIGLPALPLGKVPAPDLKGLPLPQSGSPLDKVPAVGNLPLEVPAAPKPEISAPTEPKLPIGGDLPKLPVLGDAAANLPLPDSGSLPVSVPASPSVDGLPFMKLPSADGLPIPKTPLPNTGSLSLPDAPGLPSVDGIPIPKLPLPDTGSLPKLPLPDTDSLPLPVPLPKLPNLNEADALDKVVKLGSTVLEVILGILAKGTSLFPLPGGIGLPSTPSLPIPNASLPLQKRQLGGVGGLLSGAAPLASPAAALGTVTGSGAASGLTGTVANAAGSVPVVGGVTGGANPVSGALGTVASAGGSVPIAGSAAAPIVNTVGGAAGSVGGATGALAPITNAASGVANTVSSAAGGLPIAGPPVSGAVNSIPAPLSPPLPNSEPLGAFSIAIVATLLSLLKKDPLSLFAPSLPVRALVKRDLPELHAAGIPELHVAKRQLPSLSTGSPVGGIGNLPLGSVTGISPDLAFLVSSIAKNIALPGGTGVGSITSNILGILNGVVPNFLFQLPVVQDAVPTFGVLQLLSSINPTKFGNLVGLTSLASLQQAVGGITSTDLAFVKGLPLPSDPTNLISTITNLSDNILTLPGNVVNLKASVAALCLKNLGLAVPGL</sequence>
<dbReference type="AlphaFoldDB" id="A0A9W4XPK2"/>
<dbReference type="EMBL" id="CAOQHR010000001">
    <property type="protein sequence ID" value="CAI6250132.1"/>
    <property type="molecule type" value="Genomic_DNA"/>
</dbReference>
<feature type="chain" id="PRO_5040967821" evidence="1">
    <location>
        <begin position="19"/>
        <end position="669"/>
    </location>
</feature>
<gene>
    <name evidence="2" type="ORF">PDIGIT_LOCUS938</name>
</gene>
<organism evidence="2 3">
    <name type="scientific">Periconia digitata</name>
    <dbReference type="NCBI Taxonomy" id="1303443"/>
    <lineage>
        <taxon>Eukaryota</taxon>
        <taxon>Fungi</taxon>
        <taxon>Dikarya</taxon>
        <taxon>Ascomycota</taxon>
        <taxon>Pezizomycotina</taxon>
        <taxon>Dothideomycetes</taxon>
        <taxon>Pleosporomycetidae</taxon>
        <taxon>Pleosporales</taxon>
        <taxon>Massarineae</taxon>
        <taxon>Periconiaceae</taxon>
        <taxon>Periconia</taxon>
    </lineage>
</organism>
<comment type="caution">
    <text evidence="2">The sequence shown here is derived from an EMBL/GenBank/DDBJ whole genome shotgun (WGS) entry which is preliminary data.</text>
</comment>
<evidence type="ECO:0000313" key="3">
    <source>
        <dbReference type="Proteomes" id="UP001152607"/>
    </source>
</evidence>
<keyword evidence="1" id="KW-0732">Signal</keyword>
<keyword evidence="3" id="KW-1185">Reference proteome</keyword>
<dbReference type="Proteomes" id="UP001152607">
    <property type="component" value="Unassembled WGS sequence"/>
</dbReference>
<reference evidence="2" key="1">
    <citation type="submission" date="2023-01" db="EMBL/GenBank/DDBJ databases">
        <authorList>
            <person name="Van Ghelder C."/>
            <person name="Rancurel C."/>
        </authorList>
    </citation>
    <scope>NUCLEOTIDE SEQUENCE</scope>
    <source>
        <strain evidence="2">CNCM I-4278</strain>
    </source>
</reference>
<accession>A0A9W4XPK2</accession>
<name>A0A9W4XPK2_9PLEO</name>
<evidence type="ECO:0000256" key="1">
    <source>
        <dbReference type="SAM" id="SignalP"/>
    </source>
</evidence>
<feature type="signal peptide" evidence="1">
    <location>
        <begin position="1"/>
        <end position="18"/>
    </location>
</feature>
<evidence type="ECO:0000313" key="2">
    <source>
        <dbReference type="EMBL" id="CAI6250132.1"/>
    </source>
</evidence>